<dbReference type="InterPro" id="IPR036770">
    <property type="entry name" value="Ankyrin_rpt-contain_sf"/>
</dbReference>
<reference evidence="2 3" key="1">
    <citation type="submission" date="2023-07" db="EMBL/GenBank/DDBJ databases">
        <title>Genomic Encyclopedia of Type Strains, Phase IV (KMG-IV): sequencing the most valuable type-strain genomes for metagenomic binning, comparative biology and taxonomic classification.</title>
        <authorList>
            <person name="Goeker M."/>
        </authorList>
    </citation>
    <scope>NUCLEOTIDE SEQUENCE [LARGE SCALE GENOMIC DNA]</scope>
    <source>
        <strain evidence="2 3">DSM 18695</strain>
    </source>
</reference>
<dbReference type="InterPro" id="IPR052391">
    <property type="entry name" value="E3_Ligase-Neurotoxin"/>
</dbReference>
<evidence type="ECO:0000313" key="3">
    <source>
        <dbReference type="Proteomes" id="UP001228905"/>
    </source>
</evidence>
<dbReference type="Proteomes" id="UP001228905">
    <property type="component" value="Unassembled WGS sequence"/>
</dbReference>
<evidence type="ECO:0000256" key="1">
    <source>
        <dbReference type="PROSITE-ProRule" id="PRU00023"/>
    </source>
</evidence>
<dbReference type="SUPFAM" id="SSF48403">
    <property type="entry name" value="Ankyrin repeat"/>
    <property type="match status" value="2"/>
</dbReference>
<feature type="repeat" description="ANK" evidence="1">
    <location>
        <begin position="139"/>
        <end position="164"/>
    </location>
</feature>
<organism evidence="2 3">
    <name type="scientific">Caulobacter ginsengisoli</name>
    <dbReference type="NCBI Taxonomy" id="400775"/>
    <lineage>
        <taxon>Bacteria</taxon>
        <taxon>Pseudomonadati</taxon>
        <taxon>Pseudomonadota</taxon>
        <taxon>Alphaproteobacteria</taxon>
        <taxon>Caulobacterales</taxon>
        <taxon>Caulobacteraceae</taxon>
        <taxon>Caulobacter</taxon>
    </lineage>
</organism>
<sequence length="472" mass="50190">MNSSQDAPRPLPGRASQEFLRKEAKRRARASGLGLARAQRDLAAEYGAQSWAELMRRIAQRREEDGPPGPLSPLALAARIGAADEVRRLLAQGAAPNGETGDLGTPLWHACAGEAADDRRLETARLLLEAGADPKRDTAGAPSLHAAATRGPAALVELLIRHGALEWQPDHRGRSPLAAARRGSGPDRSAIVTLLDRPVVQDRTFRKAIAAIHAGDIARLGALLDAEPWLLRERIVEPDCYRQAARQQYFLDPKLFWFIANNPRLAPALPANIVEIAQAMIARGVDKSDLTYALELVMTGASVREQGQQLPLMRVLLEAGAEPSASGVDMSLAHGELEAVGALVAAGAPLTASIAAATGQAEALKTLLSKASAADLQMALALAVINGQTDAARTALEAGADPNRFMPVHAHSLPLHQAALSENIDLLALLVAYGARTDIPDKLWSGTPLDWAVHENRPVARAWLEALGSKEA</sequence>
<evidence type="ECO:0000313" key="2">
    <source>
        <dbReference type="EMBL" id="MDQ0463329.1"/>
    </source>
</evidence>
<dbReference type="Gene3D" id="1.25.40.20">
    <property type="entry name" value="Ankyrin repeat-containing domain"/>
    <property type="match status" value="2"/>
</dbReference>
<dbReference type="SMART" id="SM00248">
    <property type="entry name" value="ANK"/>
    <property type="match status" value="5"/>
</dbReference>
<dbReference type="PROSITE" id="PS50088">
    <property type="entry name" value="ANK_REPEAT"/>
    <property type="match status" value="2"/>
</dbReference>
<keyword evidence="1" id="KW-0040">ANK repeat</keyword>
<protein>
    <submittedName>
        <fullName evidence="2">Ankyrin repeat protein</fullName>
    </submittedName>
</protein>
<dbReference type="RefSeq" id="WP_307346996.1">
    <property type="nucleotide sequence ID" value="NZ_JAUSVS010000001.1"/>
</dbReference>
<dbReference type="PANTHER" id="PTHR24133">
    <property type="entry name" value="ANKYRIN DOMAIN-CONTAINING"/>
    <property type="match status" value="1"/>
</dbReference>
<feature type="repeat" description="ANK" evidence="1">
    <location>
        <begin position="410"/>
        <end position="442"/>
    </location>
</feature>
<dbReference type="PANTHER" id="PTHR24133:SF40">
    <property type="entry name" value="ANKYRIN REPEAT DOMAIN 44"/>
    <property type="match status" value="1"/>
</dbReference>
<comment type="caution">
    <text evidence="2">The sequence shown here is derived from an EMBL/GenBank/DDBJ whole genome shotgun (WGS) entry which is preliminary data.</text>
</comment>
<keyword evidence="3" id="KW-1185">Reference proteome</keyword>
<gene>
    <name evidence="2" type="ORF">QO010_001077</name>
</gene>
<dbReference type="EMBL" id="JAUSVS010000001">
    <property type="protein sequence ID" value="MDQ0463329.1"/>
    <property type="molecule type" value="Genomic_DNA"/>
</dbReference>
<dbReference type="InterPro" id="IPR002110">
    <property type="entry name" value="Ankyrin_rpt"/>
</dbReference>
<dbReference type="PROSITE" id="PS50297">
    <property type="entry name" value="ANK_REP_REGION"/>
    <property type="match status" value="1"/>
</dbReference>
<proteinExistence type="predicted"/>
<name>A0ABU0IMU1_9CAUL</name>
<accession>A0ABU0IMU1</accession>